<dbReference type="AlphaFoldDB" id="A0AAN8WS57"/>
<dbReference type="Proteomes" id="UP001381693">
    <property type="component" value="Unassembled WGS sequence"/>
</dbReference>
<keyword evidence="2" id="KW-1185">Reference proteome</keyword>
<evidence type="ECO:0000313" key="1">
    <source>
        <dbReference type="EMBL" id="KAK7070052.1"/>
    </source>
</evidence>
<sequence>MSSAAFRIWKLSMDGWIFLNRWPDLEAITHIWPNFVLALQQALDSRFSKEMWMGFTLMLRTSQGVPTGIDACNQR</sequence>
<name>A0AAN8WS57_HALRR</name>
<accession>A0AAN8WS57</accession>
<proteinExistence type="predicted"/>
<evidence type="ECO:0000313" key="2">
    <source>
        <dbReference type="Proteomes" id="UP001381693"/>
    </source>
</evidence>
<dbReference type="EMBL" id="JAXCGZ010015579">
    <property type="protein sequence ID" value="KAK7070052.1"/>
    <property type="molecule type" value="Genomic_DNA"/>
</dbReference>
<reference evidence="1 2" key="1">
    <citation type="submission" date="2023-11" db="EMBL/GenBank/DDBJ databases">
        <title>Halocaridina rubra genome assembly.</title>
        <authorList>
            <person name="Smith C."/>
        </authorList>
    </citation>
    <scope>NUCLEOTIDE SEQUENCE [LARGE SCALE GENOMIC DNA]</scope>
    <source>
        <strain evidence="1">EP-1</strain>
        <tissue evidence="1">Whole</tissue>
    </source>
</reference>
<protein>
    <submittedName>
        <fullName evidence="1">Uncharacterized protein</fullName>
    </submittedName>
</protein>
<gene>
    <name evidence="1" type="ORF">SK128_020439</name>
</gene>
<organism evidence="1 2">
    <name type="scientific">Halocaridina rubra</name>
    <name type="common">Hawaiian red shrimp</name>
    <dbReference type="NCBI Taxonomy" id="373956"/>
    <lineage>
        <taxon>Eukaryota</taxon>
        <taxon>Metazoa</taxon>
        <taxon>Ecdysozoa</taxon>
        <taxon>Arthropoda</taxon>
        <taxon>Crustacea</taxon>
        <taxon>Multicrustacea</taxon>
        <taxon>Malacostraca</taxon>
        <taxon>Eumalacostraca</taxon>
        <taxon>Eucarida</taxon>
        <taxon>Decapoda</taxon>
        <taxon>Pleocyemata</taxon>
        <taxon>Caridea</taxon>
        <taxon>Atyoidea</taxon>
        <taxon>Atyidae</taxon>
        <taxon>Halocaridina</taxon>
    </lineage>
</organism>
<comment type="caution">
    <text evidence="1">The sequence shown here is derived from an EMBL/GenBank/DDBJ whole genome shotgun (WGS) entry which is preliminary data.</text>
</comment>